<keyword evidence="2" id="KW-1185">Reference proteome</keyword>
<comment type="caution">
    <text evidence="1">The sequence shown here is derived from an EMBL/GenBank/DDBJ whole genome shotgun (WGS) entry which is preliminary data.</text>
</comment>
<dbReference type="AlphaFoldDB" id="A0AB34JR66"/>
<dbReference type="EMBL" id="JBGBPQ010000005">
    <property type="protein sequence ID" value="KAL1524030.1"/>
    <property type="molecule type" value="Genomic_DNA"/>
</dbReference>
<proteinExistence type="predicted"/>
<evidence type="ECO:0000313" key="2">
    <source>
        <dbReference type="Proteomes" id="UP001515480"/>
    </source>
</evidence>
<name>A0AB34JR66_PRYPA</name>
<accession>A0AB34JR66</accession>
<organism evidence="1 2">
    <name type="scientific">Prymnesium parvum</name>
    <name type="common">Toxic golden alga</name>
    <dbReference type="NCBI Taxonomy" id="97485"/>
    <lineage>
        <taxon>Eukaryota</taxon>
        <taxon>Haptista</taxon>
        <taxon>Haptophyta</taxon>
        <taxon>Prymnesiophyceae</taxon>
        <taxon>Prymnesiales</taxon>
        <taxon>Prymnesiaceae</taxon>
        <taxon>Prymnesium</taxon>
    </lineage>
</organism>
<dbReference type="Proteomes" id="UP001515480">
    <property type="component" value="Unassembled WGS sequence"/>
</dbReference>
<gene>
    <name evidence="1" type="ORF">AB1Y20_018944</name>
</gene>
<sequence length="123" mass="13053">MPFVGGEYVVASEAWPADSSIAGACAEPDCDECAPKFRLRRRRAAAATAAATPSLLGLGDLWVKIIAFLRPSSADGGEWVAPLALVCHAILADLRRLRPRLELRSRSEDGAPRGDRCVPSAPA</sequence>
<evidence type="ECO:0000313" key="1">
    <source>
        <dbReference type="EMBL" id="KAL1524030.1"/>
    </source>
</evidence>
<reference evidence="1 2" key="1">
    <citation type="journal article" date="2024" name="Science">
        <title>Giant polyketide synthase enzymes in the biosynthesis of giant marine polyether toxins.</title>
        <authorList>
            <person name="Fallon T.R."/>
            <person name="Shende V.V."/>
            <person name="Wierzbicki I.H."/>
            <person name="Pendleton A.L."/>
            <person name="Watervoot N.F."/>
            <person name="Auber R.P."/>
            <person name="Gonzalez D.J."/>
            <person name="Wisecaver J.H."/>
            <person name="Moore B.S."/>
        </authorList>
    </citation>
    <scope>NUCLEOTIDE SEQUENCE [LARGE SCALE GENOMIC DNA]</scope>
    <source>
        <strain evidence="1 2">12B1</strain>
    </source>
</reference>
<protein>
    <submittedName>
        <fullName evidence="1">Uncharacterized protein</fullName>
    </submittedName>
</protein>